<feature type="compositionally biased region" description="Polar residues" evidence="1">
    <location>
        <begin position="448"/>
        <end position="457"/>
    </location>
</feature>
<dbReference type="EMBL" id="JAELUQ010000003">
    <property type="protein sequence ID" value="KAG7417912.1"/>
    <property type="molecule type" value="Genomic_DNA"/>
</dbReference>
<proteinExistence type="predicted"/>
<evidence type="ECO:0000256" key="1">
    <source>
        <dbReference type="SAM" id="MobiDB-lite"/>
    </source>
</evidence>
<evidence type="ECO:0000313" key="3">
    <source>
        <dbReference type="Proteomes" id="UP000694050"/>
    </source>
</evidence>
<protein>
    <submittedName>
        <fullName evidence="2">Uncharacterized protein</fullName>
    </submittedName>
</protein>
<evidence type="ECO:0000313" key="2">
    <source>
        <dbReference type="EMBL" id="KAG7417912.1"/>
    </source>
</evidence>
<sequence length="479" mass="53030">MKQKGWMDEDHPPSVTDLQGAAVPVTPKNLHTEAKIGEGSQSLPVSLVNDTISTPHQALPVRRGRGRPRGSKNKKTIAAGNAARVSRARFPSPVQVLDDANDSHQSCMGDEYIPSKYGDYPYRTISTSQLGSEDTLLSPDKYENQAVAELIKDYRNSVHLTRDKNSKSVPISKERMKEEEQYELVKLIDSRAWSRAQEDELGASWENGLIKAQPLVDETNAYQFLPIVIRWTVICQTDNGDGFSMEEARILSHLSCGNLDQFSGSPVLERFLPHQERLKTAGAFMTPHAKLVALIADQVGVRAVPTSTDIMLVRTGDLGVVISALDSLNDCGVNISCDVHYLQHCACRTSRSHPSGLEELLEAYKGVWMKLERRKLCSAAVNQPPTQGDMFYRQADGQGVSASNNFLPNNPVLGGFPGNPQPVGHFEPENRDQLDPFHAFLANQRNRAQSNVRSPFVTQPDPSPAQEPRMNVIEDREVI</sequence>
<organism evidence="2 3">
    <name type="scientific">Fusarium oxysporum f. sp. rapae</name>
    <dbReference type="NCBI Taxonomy" id="485398"/>
    <lineage>
        <taxon>Eukaryota</taxon>
        <taxon>Fungi</taxon>
        <taxon>Dikarya</taxon>
        <taxon>Ascomycota</taxon>
        <taxon>Pezizomycotina</taxon>
        <taxon>Sordariomycetes</taxon>
        <taxon>Hypocreomycetidae</taxon>
        <taxon>Hypocreales</taxon>
        <taxon>Nectriaceae</taxon>
        <taxon>Fusarium</taxon>
        <taxon>Fusarium oxysporum species complex</taxon>
    </lineage>
</organism>
<dbReference type="Proteomes" id="UP000694050">
    <property type="component" value="Unassembled WGS sequence"/>
</dbReference>
<name>A0A8J5PDK1_FUSOX</name>
<feature type="region of interest" description="Disordered" evidence="1">
    <location>
        <begin position="448"/>
        <end position="479"/>
    </location>
</feature>
<feature type="region of interest" description="Disordered" evidence="1">
    <location>
        <begin position="1"/>
        <end position="23"/>
    </location>
</feature>
<accession>A0A8J5PDK1</accession>
<reference evidence="2" key="1">
    <citation type="submission" date="2021-04" db="EMBL/GenBank/DDBJ databases">
        <title>First draft genome resource for Brassicaceae pathogens Fusarium oxysporum f. sp. raphani and Fusarium oxysporum f. sp. rapae.</title>
        <authorList>
            <person name="Asai S."/>
        </authorList>
    </citation>
    <scope>NUCLEOTIDE SEQUENCE</scope>
    <source>
        <strain evidence="2">Tf1208</strain>
    </source>
</reference>
<gene>
    <name evidence="2" type="ORF">Forpe1208_v005215</name>
</gene>
<feature type="compositionally biased region" description="Basic and acidic residues" evidence="1">
    <location>
        <begin position="1"/>
        <end position="12"/>
    </location>
</feature>
<comment type="caution">
    <text evidence="2">The sequence shown here is derived from an EMBL/GenBank/DDBJ whole genome shotgun (WGS) entry which is preliminary data.</text>
</comment>
<dbReference type="AlphaFoldDB" id="A0A8J5PDK1"/>